<dbReference type="Pfam" id="PF00867">
    <property type="entry name" value="XPG_I"/>
    <property type="match status" value="1"/>
</dbReference>
<dbReference type="Gene3D" id="3.40.50.1010">
    <property type="entry name" value="5'-nuclease"/>
    <property type="match status" value="2"/>
</dbReference>
<dbReference type="EMBL" id="KV417495">
    <property type="protein sequence ID" value="KZP30103.1"/>
    <property type="molecule type" value="Genomic_DNA"/>
</dbReference>
<keyword evidence="4" id="KW-1185">Reference proteome</keyword>
<dbReference type="SUPFAM" id="SSF47807">
    <property type="entry name" value="5' to 3' exonuclease, C-terminal subdomain"/>
    <property type="match status" value="1"/>
</dbReference>
<feature type="region of interest" description="Disordered" evidence="1">
    <location>
        <begin position="296"/>
        <end position="324"/>
    </location>
</feature>
<dbReference type="InterPro" id="IPR006084">
    <property type="entry name" value="XPG/Rad2"/>
</dbReference>
<dbReference type="GO" id="GO:0006281">
    <property type="term" value="P:DNA repair"/>
    <property type="evidence" value="ECO:0007669"/>
    <property type="project" value="UniProtKB-ARBA"/>
</dbReference>
<dbReference type="STRING" id="436010.A0A166T292"/>
<dbReference type="InterPro" id="IPR036279">
    <property type="entry name" value="5-3_exonuclease_C_sf"/>
</dbReference>
<dbReference type="Pfam" id="PF18380">
    <property type="entry name" value="GEN1_C"/>
    <property type="match status" value="1"/>
</dbReference>
<dbReference type="InterPro" id="IPR006086">
    <property type="entry name" value="XPG-I_dom"/>
</dbReference>
<gene>
    <name evidence="3" type="ORF">FIBSPDRAFT_917206</name>
</gene>
<dbReference type="GO" id="GO:0017108">
    <property type="term" value="F:5'-flap endonuclease activity"/>
    <property type="evidence" value="ECO:0007669"/>
    <property type="project" value="TreeGrafter"/>
</dbReference>
<dbReference type="Proteomes" id="UP000076532">
    <property type="component" value="Unassembled WGS sequence"/>
</dbReference>
<dbReference type="PANTHER" id="PTHR11081">
    <property type="entry name" value="FLAP ENDONUCLEASE FAMILY MEMBER"/>
    <property type="match status" value="1"/>
</dbReference>
<name>A0A166T292_9AGAM</name>
<feature type="compositionally biased region" description="Basic and acidic residues" evidence="1">
    <location>
        <begin position="597"/>
        <end position="606"/>
    </location>
</feature>
<feature type="region of interest" description="Disordered" evidence="1">
    <location>
        <begin position="597"/>
        <end position="663"/>
    </location>
</feature>
<dbReference type="AlphaFoldDB" id="A0A166T292"/>
<feature type="compositionally biased region" description="Basic and acidic residues" evidence="1">
    <location>
        <begin position="544"/>
        <end position="553"/>
    </location>
</feature>
<dbReference type="CDD" id="cd09870">
    <property type="entry name" value="PIN_YEN1"/>
    <property type="match status" value="1"/>
</dbReference>
<feature type="domain" description="XPG-I" evidence="2">
    <location>
        <begin position="110"/>
        <end position="193"/>
    </location>
</feature>
<organism evidence="3 4">
    <name type="scientific">Athelia psychrophila</name>
    <dbReference type="NCBI Taxonomy" id="1759441"/>
    <lineage>
        <taxon>Eukaryota</taxon>
        <taxon>Fungi</taxon>
        <taxon>Dikarya</taxon>
        <taxon>Basidiomycota</taxon>
        <taxon>Agaricomycotina</taxon>
        <taxon>Agaricomycetes</taxon>
        <taxon>Agaricomycetidae</taxon>
        <taxon>Atheliales</taxon>
        <taxon>Atheliaceae</taxon>
        <taxon>Athelia</taxon>
    </lineage>
</organism>
<feature type="compositionally biased region" description="Basic and acidic residues" evidence="1">
    <location>
        <begin position="631"/>
        <end position="654"/>
    </location>
</feature>
<dbReference type="InterPro" id="IPR041177">
    <property type="entry name" value="GEN1_C"/>
</dbReference>
<evidence type="ECO:0000313" key="4">
    <source>
        <dbReference type="Proteomes" id="UP000076532"/>
    </source>
</evidence>
<dbReference type="InterPro" id="IPR029060">
    <property type="entry name" value="PIN-like_dom_sf"/>
</dbReference>
<evidence type="ECO:0000256" key="1">
    <source>
        <dbReference type="SAM" id="MobiDB-lite"/>
    </source>
</evidence>
<dbReference type="SUPFAM" id="SSF88723">
    <property type="entry name" value="PIN domain-like"/>
    <property type="match status" value="1"/>
</dbReference>
<dbReference type="SMART" id="SM00484">
    <property type="entry name" value="XPGI"/>
    <property type="match status" value="1"/>
</dbReference>
<dbReference type="PANTHER" id="PTHR11081:SF75">
    <property type="entry name" value="ENDONUCLEASE, PUTATIVE (AFU_ORTHOLOGUE AFUA_3G13260)-RELATED"/>
    <property type="match status" value="1"/>
</dbReference>
<evidence type="ECO:0000313" key="3">
    <source>
        <dbReference type="EMBL" id="KZP30103.1"/>
    </source>
</evidence>
<feature type="region of interest" description="Disordered" evidence="1">
    <location>
        <begin position="533"/>
        <end position="567"/>
    </location>
</feature>
<accession>A0A166T292</accession>
<feature type="region of interest" description="Disordered" evidence="1">
    <location>
        <begin position="419"/>
        <end position="471"/>
    </location>
</feature>
<feature type="compositionally biased region" description="Acidic residues" evidence="1">
    <location>
        <begin position="534"/>
        <end position="543"/>
    </location>
</feature>
<feature type="compositionally biased region" description="Low complexity" evidence="1">
    <location>
        <begin position="456"/>
        <end position="467"/>
    </location>
</feature>
<sequence>MGVLRPAGQTRSLSHLALQEGFNRPPATGPHHRGFRIGIDASIWFFHAAYGREGENPELRLLFFRCAKLMNTPFLPLFVFDGPLRPNVKRGKRIAKEAHWLTQGMKKIIEVFGYEWRTAPGEAEAELAYLNSIGVIDGVLSDDVDNFLFGATLVIRNPSATLTGNAAAGVLPTTNHTTIFSSHRIETHEDIGLTKGGLVLIGMLAGGDYNKGLEGCGMKVAVGLAKCGFGDSLVEACERMITVQEDGGEDEDGKEELERWLVGWRADVARELASNSMGHLPSKRVALSKALLASNNVPTPPPSVPSSQSSKPKSKSKSKSATAAGSDTFPDLTVLLYYTRPLTSETHRKSARNKLPLAFAREPDLAGIAGICELYFEWGWREMIIKRFKTLLWDGAVCRILRRAVVEADRKVFGDLNAVPSTPRKHRNRDEDACGTPSKMIASHFSSQPSQRRVDSPSSSPMSVSPSKKARNADCVEKEALITKIHATRTHKITDGLLEYRLEIAPAQLVRLVNAGIQGTRQAPEVDDVYAAAAEEEEDEDSDSERSEGEGNKKGKGVKKKKGTTEFADPEEHVRMWMPACMVRLVEPELVAEYEEGLRRKEEKKAGRGKGHKKAAFLETEGQGQEDDRQDEGSCHTARQERSREPQSTEEGRWKKGCGQIEG</sequence>
<protein>
    <recommendedName>
        <fullName evidence="2">XPG-I domain-containing protein</fullName>
    </recommendedName>
</protein>
<proteinExistence type="predicted"/>
<dbReference type="PRINTS" id="PR00853">
    <property type="entry name" value="XPGRADSUPER"/>
</dbReference>
<dbReference type="Gene3D" id="1.10.150.20">
    <property type="entry name" value="5' to 3' exonuclease, C-terminal subdomain"/>
    <property type="match status" value="1"/>
</dbReference>
<reference evidence="3 4" key="1">
    <citation type="journal article" date="2016" name="Mol. Biol. Evol.">
        <title>Comparative Genomics of Early-Diverging Mushroom-Forming Fungi Provides Insights into the Origins of Lignocellulose Decay Capabilities.</title>
        <authorList>
            <person name="Nagy L.G."/>
            <person name="Riley R."/>
            <person name="Tritt A."/>
            <person name="Adam C."/>
            <person name="Daum C."/>
            <person name="Floudas D."/>
            <person name="Sun H."/>
            <person name="Yadav J.S."/>
            <person name="Pangilinan J."/>
            <person name="Larsson K.H."/>
            <person name="Matsuura K."/>
            <person name="Barry K."/>
            <person name="Labutti K."/>
            <person name="Kuo R."/>
            <person name="Ohm R.A."/>
            <person name="Bhattacharya S.S."/>
            <person name="Shirouzu T."/>
            <person name="Yoshinaga Y."/>
            <person name="Martin F.M."/>
            <person name="Grigoriev I.V."/>
            <person name="Hibbett D.S."/>
        </authorList>
    </citation>
    <scope>NUCLEOTIDE SEQUENCE [LARGE SCALE GENOMIC DNA]</scope>
    <source>
        <strain evidence="3 4">CBS 109695</strain>
    </source>
</reference>
<evidence type="ECO:0000259" key="2">
    <source>
        <dbReference type="SMART" id="SM00484"/>
    </source>
</evidence>
<dbReference type="OrthoDB" id="2959108at2759"/>